<protein>
    <submittedName>
        <fullName evidence="3">Uncharacterized protein</fullName>
    </submittedName>
</protein>
<keyword evidence="2" id="KW-0812">Transmembrane</keyword>
<sequence>MPPSPLARNAMFVANTIANKQDERLNVADEIRHENVMPSNLFPTIQPTPISTTLPSPSLVYYPEPPGGGLLGSGMPSDGNTGVVIGVSCGLLGVCLMAVAYGFTMHVQRMRKIHVRNTSRTIHDTFRLQAMGAQHHHRQQNVQEELARQRQQERQAPTAPSSFSQWTPQNTQGQPRESVEEQLDDAMTMARRWKA</sequence>
<evidence type="ECO:0000313" key="3">
    <source>
        <dbReference type="EMBL" id="KJR89550.1"/>
    </source>
</evidence>
<feature type="transmembrane region" description="Helical" evidence="2">
    <location>
        <begin position="83"/>
        <end position="103"/>
    </location>
</feature>
<accession>A0A0F2ML54</accession>
<keyword evidence="2" id="KW-1133">Transmembrane helix</keyword>
<evidence type="ECO:0000256" key="2">
    <source>
        <dbReference type="SAM" id="Phobius"/>
    </source>
</evidence>
<dbReference type="AlphaFoldDB" id="A0A0F2ML54"/>
<reference evidence="3 4" key="1">
    <citation type="journal article" date="2014" name="BMC Genomics">
        <title>Comparative genomics of the major fungal agents of human and animal Sporotrichosis: Sporothrix schenckii and Sporothrix brasiliensis.</title>
        <authorList>
            <person name="Teixeira M.M."/>
            <person name="de Almeida L.G."/>
            <person name="Kubitschek-Barreira P."/>
            <person name="Alves F.L."/>
            <person name="Kioshima E.S."/>
            <person name="Abadio A.K."/>
            <person name="Fernandes L."/>
            <person name="Derengowski L.S."/>
            <person name="Ferreira K.S."/>
            <person name="Souza R.C."/>
            <person name="Ruiz J.C."/>
            <person name="de Andrade N.C."/>
            <person name="Paes H.C."/>
            <person name="Nicola A.M."/>
            <person name="Albuquerque P."/>
            <person name="Gerber A.L."/>
            <person name="Martins V.P."/>
            <person name="Peconick L.D."/>
            <person name="Neto A.V."/>
            <person name="Chaucanez C.B."/>
            <person name="Silva P.A."/>
            <person name="Cunha O.L."/>
            <person name="de Oliveira F.F."/>
            <person name="dos Santos T.C."/>
            <person name="Barros A.L."/>
            <person name="Soares M.A."/>
            <person name="de Oliveira L.M."/>
            <person name="Marini M.M."/>
            <person name="Villalobos-Duno H."/>
            <person name="Cunha M.M."/>
            <person name="de Hoog S."/>
            <person name="da Silveira J.F."/>
            <person name="Henrissat B."/>
            <person name="Nino-Vega G.A."/>
            <person name="Cisalpino P.S."/>
            <person name="Mora-Montes H.M."/>
            <person name="Almeida S.R."/>
            <person name="Stajich J.E."/>
            <person name="Lopes-Bezerra L.M."/>
            <person name="Vasconcelos A.T."/>
            <person name="Felipe M.S."/>
        </authorList>
    </citation>
    <scope>NUCLEOTIDE SEQUENCE [LARGE SCALE GENOMIC DNA]</scope>
    <source>
        <strain evidence="3 4">1099-18</strain>
    </source>
</reference>
<feature type="compositionally biased region" description="Polar residues" evidence="1">
    <location>
        <begin position="158"/>
        <end position="175"/>
    </location>
</feature>
<dbReference type="KEGG" id="ssck:SPSK_06648"/>
<evidence type="ECO:0000313" key="4">
    <source>
        <dbReference type="Proteomes" id="UP000033710"/>
    </source>
</evidence>
<dbReference type="GeneID" id="27668626"/>
<feature type="region of interest" description="Disordered" evidence="1">
    <location>
        <begin position="132"/>
        <end position="195"/>
    </location>
</feature>
<dbReference type="VEuPathDB" id="FungiDB:SPSK_06648"/>
<dbReference type="RefSeq" id="XP_016592226.1">
    <property type="nucleotide sequence ID" value="XM_016733349.1"/>
</dbReference>
<proteinExistence type="predicted"/>
<name>A0A0F2ML54_SPOSC</name>
<evidence type="ECO:0000256" key="1">
    <source>
        <dbReference type="SAM" id="MobiDB-lite"/>
    </source>
</evidence>
<dbReference type="OrthoDB" id="10353923at2759"/>
<dbReference type="EMBL" id="AXCR01000001">
    <property type="protein sequence ID" value="KJR89550.1"/>
    <property type="molecule type" value="Genomic_DNA"/>
</dbReference>
<organism evidence="3 4">
    <name type="scientific">Sporothrix schenckii 1099-18</name>
    <dbReference type="NCBI Taxonomy" id="1397361"/>
    <lineage>
        <taxon>Eukaryota</taxon>
        <taxon>Fungi</taxon>
        <taxon>Dikarya</taxon>
        <taxon>Ascomycota</taxon>
        <taxon>Pezizomycotina</taxon>
        <taxon>Sordariomycetes</taxon>
        <taxon>Sordariomycetidae</taxon>
        <taxon>Ophiostomatales</taxon>
        <taxon>Ophiostomataceae</taxon>
        <taxon>Sporothrix</taxon>
    </lineage>
</organism>
<reference evidence="3 4" key="2">
    <citation type="journal article" date="2015" name="Eukaryot. Cell">
        <title>Asexual propagation of a virulent clone complex in a human and feline outbreak of sporotrichosis.</title>
        <authorList>
            <person name="Teixeira Mde M."/>
            <person name="Rodrigues A.M."/>
            <person name="Tsui C.K."/>
            <person name="de Almeida L.G."/>
            <person name="Van Diepeningen A.D."/>
            <person name="van den Ende B.G."/>
            <person name="Fernandes G.F."/>
            <person name="Kano R."/>
            <person name="Hamelin R.C."/>
            <person name="Lopes-Bezerra L.M."/>
            <person name="Vasconcelos A.T."/>
            <person name="de Hoog S."/>
            <person name="de Camargo Z.P."/>
            <person name="Felipe M.S."/>
        </authorList>
    </citation>
    <scope>NUCLEOTIDE SEQUENCE [LARGE SCALE GENOMIC DNA]</scope>
    <source>
        <strain evidence="3 4">1099-18</strain>
    </source>
</reference>
<keyword evidence="2" id="KW-0472">Membrane</keyword>
<comment type="caution">
    <text evidence="3">The sequence shown here is derived from an EMBL/GenBank/DDBJ whole genome shotgun (WGS) entry which is preliminary data.</text>
</comment>
<dbReference type="Proteomes" id="UP000033710">
    <property type="component" value="Unassembled WGS sequence"/>
</dbReference>
<gene>
    <name evidence="3" type="ORF">SPSK_06648</name>
</gene>